<comment type="caution">
    <text evidence="4">The sequence shown here is derived from an EMBL/GenBank/DDBJ whole genome shotgun (WGS) entry which is preliminary data.</text>
</comment>
<evidence type="ECO:0000256" key="1">
    <source>
        <dbReference type="ARBA" id="ARBA00043967"/>
    </source>
</evidence>
<reference evidence="4 5" key="1">
    <citation type="submission" date="2020-05" db="EMBL/GenBank/DDBJ databases">
        <title>MicrobeNet Type strains.</title>
        <authorList>
            <person name="Nicholson A.C."/>
        </authorList>
    </citation>
    <scope>NUCLEOTIDE SEQUENCE [LARGE SCALE GENOMIC DNA]</scope>
    <source>
        <strain evidence="4 5">JCM 14547</strain>
    </source>
</reference>
<sequence length="447" mass="46776">MDARQEHAVDHAAEAPAAVTLDSSRSPGPGYDTAAARVAEAGEAVLEASRGERPRSFDPADFPVPTGREEVWRFTPLDRLGGLLEDVPSDEDARDVVVQAPDGVHVGELGRGEGVRGSALVPEDRAAALADAASPTATHVRVPREVELDEPVHVSVVGRAGRRGAGHLVVEAERHSRAVVVVEHTGGGAHADALEVVVGDGAELTVVSLQLWDDDAVHVSQQEARVGRDARYRHIAVTLGGSVVRLSSTARYAGPGGDAEMLGVYFADSGQHLEHRSFADHAEPRCRSDVRYKGALQGETARTVWIGDVLIRAAAQGTETYELNRNLVLTDGARADSVPNLEIETGDIEGAGHASATGRFDDEQLFYLRSRGIPEEVARRLVVRGFFADVVQRIGVPAVTERVMSAIEAELDLAVGPVAGVAAPADAAAEPALAAAPSSAGAPAGGA</sequence>
<name>A0A849BU08_9ACTN</name>
<dbReference type="EMBL" id="JABEMA010000220">
    <property type="protein sequence ID" value="NNH23914.1"/>
    <property type="molecule type" value="Genomic_DNA"/>
</dbReference>
<dbReference type="SUPFAM" id="SSF101960">
    <property type="entry name" value="Stabilizer of iron transporter SufD"/>
    <property type="match status" value="1"/>
</dbReference>
<dbReference type="Proteomes" id="UP000555552">
    <property type="component" value="Unassembled WGS sequence"/>
</dbReference>
<evidence type="ECO:0000313" key="5">
    <source>
        <dbReference type="Proteomes" id="UP000555552"/>
    </source>
</evidence>
<feature type="domain" description="SUF system FeS cluster assembly SufBD core" evidence="3">
    <location>
        <begin position="165"/>
        <end position="386"/>
    </location>
</feature>
<gene>
    <name evidence="4" type="primary">sufD</name>
    <name evidence="4" type="ORF">HLB09_12620</name>
</gene>
<proteinExistence type="inferred from homology"/>
<organism evidence="4 5">
    <name type="scientific">Pseudokineococcus marinus</name>
    <dbReference type="NCBI Taxonomy" id="351215"/>
    <lineage>
        <taxon>Bacteria</taxon>
        <taxon>Bacillati</taxon>
        <taxon>Actinomycetota</taxon>
        <taxon>Actinomycetes</taxon>
        <taxon>Kineosporiales</taxon>
        <taxon>Kineosporiaceae</taxon>
        <taxon>Pseudokineococcus</taxon>
    </lineage>
</organism>
<dbReference type="Pfam" id="PF01458">
    <property type="entry name" value="SUFBD_core"/>
    <property type="match status" value="1"/>
</dbReference>
<dbReference type="InterPro" id="IPR011542">
    <property type="entry name" value="SUF_FeS_clus_asmbl_SufD"/>
</dbReference>
<dbReference type="InterPro" id="IPR000825">
    <property type="entry name" value="SUF_FeS_clus_asmbl_SufBD_core"/>
</dbReference>
<dbReference type="GO" id="GO:0016226">
    <property type="term" value="P:iron-sulfur cluster assembly"/>
    <property type="evidence" value="ECO:0007669"/>
    <property type="project" value="InterPro"/>
</dbReference>
<evidence type="ECO:0000313" key="4">
    <source>
        <dbReference type="EMBL" id="NNH23914.1"/>
    </source>
</evidence>
<comment type="similarity">
    <text evidence="1">Belongs to the iron-sulfur cluster assembly SufBD family.</text>
</comment>
<dbReference type="AlphaFoldDB" id="A0A849BU08"/>
<dbReference type="PANTHER" id="PTHR43575:SF1">
    <property type="entry name" value="PROTEIN ABCI7, CHLOROPLASTIC"/>
    <property type="match status" value="1"/>
</dbReference>
<evidence type="ECO:0000256" key="2">
    <source>
        <dbReference type="SAM" id="MobiDB-lite"/>
    </source>
</evidence>
<keyword evidence="5" id="KW-1185">Reference proteome</keyword>
<dbReference type="InterPro" id="IPR055346">
    <property type="entry name" value="Fe-S_cluster_assembly_SufBD"/>
</dbReference>
<dbReference type="NCBIfam" id="TIGR01981">
    <property type="entry name" value="sufD"/>
    <property type="match status" value="1"/>
</dbReference>
<dbReference type="PANTHER" id="PTHR43575">
    <property type="entry name" value="PROTEIN ABCI7, CHLOROPLASTIC"/>
    <property type="match status" value="1"/>
</dbReference>
<protein>
    <submittedName>
        <fullName evidence="4">Fe-S cluster assembly protein SufD</fullName>
    </submittedName>
</protein>
<accession>A0A849BU08</accession>
<dbReference type="InterPro" id="IPR037284">
    <property type="entry name" value="SUF_FeS_clus_asmbl_SufBD_sf"/>
</dbReference>
<feature type="compositionally biased region" description="Basic and acidic residues" evidence="2">
    <location>
        <begin position="1"/>
        <end position="13"/>
    </location>
</feature>
<feature type="region of interest" description="Disordered" evidence="2">
    <location>
        <begin position="1"/>
        <end position="32"/>
    </location>
</feature>
<evidence type="ECO:0000259" key="3">
    <source>
        <dbReference type="Pfam" id="PF01458"/>
    </source>
</evidence>